<organism evidence="7 8">
    <name type="scientific">Aurantiacibacter sediminis</name>
    <dbReference type="NCBI Taxonomy" id="2793064"/>
    <lineage>
        <taxon>Bacteria</taxon>
        <taxon>Pseudomonadati</taxon>
        <taxon>Pseudomonadota</taxon>
        <taxon>Alphaproteobacteria</taxon>
        <taxon>Sphingomonadales</taxon>
        <taxon>Erythrobacteraceae</taxon>
        <taxon>Aurantiacibacter</taxon>
    </lineage>
</organism>
<dbReference type="SMART" id="SM00421">
    <property type="entry name" value="HTH_LUXR"/>
    <property type="match status" value="1"/>
</dbReference>
<keyword evidence="5" id="KW-1133">Transmembrane helix</keyword>
<dbReference type="PRINTS" id="PR00038">
    <property type="entry name" value="HTHLUXR"/>
</dbReference>
<sequence length="182" mass="20278">MASGFASLTEKERETLRLLLRGHDAKSMAGELQLSVHTVNERLRHARRKLDVTSSKEAARLLYEQEARDPKFLGDKNLGDAWEGRDADDGEQSKDTETPRTGRGVWIIGVLAMIAAAIFLAVLAQPAAQSESDQSYEAVLVARDTSVEEAAREWLTIVDRYDWTASHEVAGEYFRENNSLAD</sequence>
<evidence type="ECO:0000256" key="2">
    <source>
        <dbReference type="ARBA" id="ARBA00023125"/>
    </source>
</evidence>
<dbReference type="InterPro" id="IPR016032">
    <property type="entry name" value="Sig_transdc_resp-reg_C-effctor"/>
</dbReference>
<dbReference type="PANTHER" id="PTHR44688">
    <property type="entry name" value="DNA-BINDING TRANSCRIPTIONAL ACTIVATOR DEVR_DOSR"/>
    <property type="match status" value="1"/>
</dbReference>
<keyword evidence="5" id="KW-0472">Membrane</keyword>
<evidence type="ECO:0000256" key="5">
    <source>
        <dbReference type="SAM" id="Phobius"/>
    </source>
</evidence>
<feature type="region of interest" description="Disordered" evidence="4">
    <location>
        <begin position="74"/>
        <end position="99"/>
    </location>
</feature>
<dbReference type="EMBL" id="JAEANY010000001">
    <property type="protein sequence ID" value="MBH5321271.1"/>
    <property type="molecule type" value="Genomic_DNA"/>
</dbReference>
<dbReference type="PROSITE" id="PS50043">
    <property type="entry name" value="HTH_LUXR_2"/>
    <property type="match status" value="1"/>
</dbReference>
<evidence type="ECO:0000313" key="8">
    <source>
        <dbReference type="Proteomes" id="UP000602442"/>
    </source>
</evidence>
<evidence type="ECO:0000256" key="3">
    <source>
        <dbReference type="ARBA" id="ARBA00023163"/>
    </source>
</evidence>
<evidence type="ECO:0000259" key="6">
    <source>
        <dbReference type="PROSITE" id="PS50043"/>
    </source>
</evidence>
<keyword evidence="1" id="KW-0805">Transcription regulation</keyword>
<reference evidence="7 8" key="1">
    <citation type="submission" date="2020-11" db="EMBL/GenBank/DDBJ databases">
        <title>Erythrobacter sediminis sp. nov., a marine bacterium from a tidal flat of Garorim Bay.</title>
        <authorList>
            <person name="Kim D."/>
            <person name="Yoo Y."/>
            <person name="Kim J.-J."/>
        </authorList>
    </citation>
    <scope>NUCLEOTIDE SEQUENCE [LARGE SCALE GENOMIC DNA]</scope>
    <source>
        <strain evidence="7 8">JGD-13</strain>
    </source>
</reference>
<evidence type="ECO:0000256" key="1">
    <source>
        <dbReference type="ARBA" id="ARBA00023015"/>
    </source>
</evidence>
<keyword evidence="8" id="KW-1185">Reference proteome</keyword>
<protein>
    <submittedName>
        <fullName evidence="7">Helix-turn-helix transcriptional regulator</fullName>
    </submittedName>
</protein>
<dbReference type="InterPro" id="IPR036388">
    <property type="entry name" value="WH-like_DNA-bd_sf"/>
</dbReference>
<feature type="domain" description="HTH luxR-type" evidence="6">
    <location>
        <begin position="1"/>
        <end position="66"/>
    </location>
</feature>
<evidence type="ECO:0000313" key="7">
    <source>
        <dbReference type="EMBL" id="MBH5321271.1"/>
    </source>
</evidence>
<dbReference type="Pfam" id="PF00196">
    <property type="entry name" value="GerE"/>
    <property type="match status" value="1"/>
</dbReference>
<dbReference type="SUPFAM" id="SSF46894">
    <property type="entry name" value="C-terminal effector domain of the bipartite response regulators"/>
    <property type="match status" value="1"/>
</dbReference>
<evidence type="ECO:0000256" key="4">
    <source>
        <dbReference type="SAM" id="MobiDB-lite"/>
    </source>
</evidence>
<comment type="caution">
    <text evidence="7">The sequence shown here is derived from an EMBL/GenBank/DDBJ whole genome shotgun (WGS) entry which is preliminary data.</text>
</comment>
<dbReference type="RefSeq" id="WP_197919950.1">
    <property type="nucleotide sequence ID" value="NZ_CAWPTA010000006.1"/>
</dbReference>
<proteinExistence type="predicted"/>
<accession>A0ABS0MZX9</accession>
<keyword evidence="5" id="KW-0812">Transmembrane</keyword>
<keyword evidence="2" id="KW-0238">DNA-binding</keyword>
<gene>
    <name evidence="7" type="ORF">I5L03_01570</name>
</gene>
<dbReference type="InterPro" id="IPR000792">
    <property type="entry name" value="Tscrpt_reg_LuxR_C"/>
</dbReference>
<feature type="transmembrane region" description="Helical" evidence="5">
    <location>
        <begin position="104"/>
        <end position="124"/>
    </location>
</feature>
<dbReference type="CDD" id="cd06170">
    <property type="entry name" value="LuxR_C_like"/>
    <property type="match status" value="1"/>
</dbReference>
<dbReference type="PANTHER" id="PTHR44688:SF16">
    <property type="entry name" value="DNA-BINDING TRANSCRIPTIONAL ACTIVATOR DEVR_DOSR"/>
    <property type="match status" value="1"/>
</dbReference>
<dbReference type="Gene3D" id="1.10.10.10">
    <property type="entry name" value="Winged helix-like DNA-binding domain superfamily/Winged helix DNA-binding domain"/>
    <property type="match status" value="1"/>
</dbReference>
<name>A0ABS0MZX9_9SPHN</name>
<dbReference type="Proteomes" id="UP000602442">
    <property type="component" value="Unassembled WGS sequence"/>
</dbReference>
<keyword evidence="3" id="KW-0804">Transcription</keyword>